<feature type="compositionally biased region" description="Pro residues" evidence="1">
    <location>
        <begin position="372"/>
        <end position="386"/>
    </location>
</feature>
<accession>A0ABY7D4M1</accession>
<dbReference type="GeneID" id="77805396"/>
<dbReference type="Pfam" id="PF22669">
    <property type="entry name" value="Exo_endo_phos2"/>
    <property type="match status" value="1"/>
</dbReference>
<evidence type="ECO:0000313" key="4">
    <source>
        <dbReference type="Proteomes" id="UP001164743"/>
    </source>
</evidence>
<proteinExistence type="predicted"/>
<dbReference type="Gene3D" id="2.130.10.10">
    <property type="entry name" value="YVTN repeat-like/Quinoprotein amine dehydrogenase"/>
    <property type="match status" value="1"/>
</dbReference>
<protein>
    <recommendedName>
        <fullName evidence="2">Inositol polyphosphate-related phosphatase domain-containing protein</fullName>
    </recommendedName>
</protein>
<feature type="compositionally biased region" description="Pro residues" evidence="1">
    <location>
        <begin position="826"/>
        <end position="841"/>
    </location>
</feature>
<evidence type="ECO:0000259" key="2">
    <source>
        <dbReference type="SMART" id="SM00128"/>
    </source>
</evidence>
<sequence>MADSERPFQHRHTPPAPPVPPRPSRTLPQLPPTTPKPPPKPPRPRQRSHTTAAEQQPPPQPPPKPPPKPPKPHPAGWLDSPLSHPHSPPPRNEQQQPRLQEMPDPTFANRRPPTLNPPVAIPVAAQFSAWALRGNWLCTGHHSLRLWHTASGDCLAHVSALQDIKITAMEFKAAPRPAQRADPDRFVWCGTKDGQLFEFDCLERRIVDSRAALHSSAVVGLFRCKEGGMCSLDESGKRVAEKTTFAKMVSHRLWTSSGPSGSKTAPLAAQRGPTIRLVYLGHDSGHVSVWETAPKQPSSSPAAGGPNDFGRAHEAADDAIRFRKIVKLSNYQITAMEGVTKYLWVGFRTGTVFVYEPEIHPEPARSSLAPTSPVPPRTLGPQRPPPLDPARSWKVLKVWQAHKEAVLKIIVDPSLLWDEVGKLHVATTSTDWRVKLWDGTMSVDWLAAEMRKRQSEYCTYRPITALLCSWNVDACKPNDLAGTCDNLNFLEDVLRSAGPSTPEKSHNDQRPSASTPDLIVFGFQEMIDLENKKLTAKTVLLGGRKKAAGTEKLSDSVSQVYRKWHDKLVATVRTFMPPDDPYVVIHTENLVGLFTCVFVKSSERAKMRDIAVTTVKTGMKGRYGNKGAILARLVIDDSSICFINCHLAAGQKHVRQRNSDLIDILEEKSFFPDAPERPASSQPAPCSSTAGELGGCSEVYVGGGTGAAIADHEICFLQGDLNYRIDADRDTVIRAIAAGHHRQLLAFDQLLLEKSRNPLFRLRAFNEPPIRFHPTYKYDPGTHMYDSSEKARVPAWCDRILYRTPTEDSDTLSPPTLYIQAAAPGSPRPAPSFPVPSPLLAPPSAAEDPGPIVVPLDYRRYEVNISDHRPVSAAFRVRVKAVVPGLKRRTRDIVADKWRAQRALILAHSRSYYADF</sequence>
<feature type="region of interest" description="Disordered" evidence="1">
    <location>
        <begin position="1"/>
        <end position="117"/>
    </location>
</feature>
<dbReference type="Gene3D" id="3.60.10.10">
    <property type="entry name" value="Endonuclease/exonuclease/phosphatase"/>
    <property type="match status" value="1"/>
</dbReference>
<keyword evidence="4" id="KW-1185">Reference proteome</keyword>
<feature type="domain" description="Inositol polyphosphate-related phosphatase" evidence="2">
    <location>
        <begin position="461"/>
        <end position="883"/>
    </location>
</feature>
<feature type="region of interest" description="Disordered" evidence="1">
    <location>
        <begin position="289"/>
        <end position="311"/>
    </location>
</feature>
<dbReference type="InterPro" id="IPR036322">
    <property type="entry name" value="WD40_repeat_dom_sf"/>
</dbReference>
<dbReference type="SUPFAM" id="SSF50978">
    <property type="entry name" value="WD40 repeat-like"/>
    <property type="match status" value="1"/>
</dbReference>
<dbReference type="InterPro" id="IPR000300">
    <property type="entry name" value="IPPc"/>
</dbReference>
<dbReference type="SMART" id="SM00128">
    <property type="entry name" value="IPPc"/>
    <property type="match status" value="1"/>
</dbReference>
<dbReference type="PANTHER" id="PTHR11200">
    <property type="entry name" value="INOSITOL 5-PHOSPHATASE"/>
    <property type="match status" value="1"/>
</dbReference>
<feature type="region of interest" description="Disordered" evidence="1">
    <location>
        <begin position="821"/>
        <end position="844"/>
    </location>
</feature>
<dbReference type="InterPro" id="IPR036691">
    <property type="entry name" value="Endo/exonu/phosph_ase_sf"/>
</dbReference>
<feature type="compositionally biased region" description="Pro residues" evidence="1">
    <location>
        <begin position="14"/>
        <end position="41"/>
    </location>
</feature>
<reference evidence="3" key="1">
    <citation type="submission" date="2022-10" db="EMBL/GenBank/DDBJ databases">
        <title>Puccinia triticina Genome sequencing and assembly.</title>
        <authorList>
            <person name="Li C."/>
        </authorList>
    </citation>
    <scope>NUCLEOTIDE SEQUENCE</scope>
    <source>
        <strain evidence="3">Pt15</strain>
    </source>
</reference>
<dbReference type="InterPro" id="IPR011044">
    <property type="entry name" value="Quino_amine_DH_bsu"/>
</dbReference>
<dbReference type="InterPro" id="IPR046985">
    <property type="entry name" value="IP5"/>
</dbReference>
<gene>
    <name evidence="3" type="ORF">PtA15_17A39</name>
</gene>
<dbReference type="InterPro" id="IPR015943">
    <property type="entry name" value="WD40/YVTN_repeat-like_dom_sf"/>
</dbReference>
<name>A0ABY7D4M1_9BASI</name>
<organism evidence="3 4">
    <name type="scientific">Puccinia triticina</name>
    <dbReference type="NCBI Taxonomy" id="208348"/>
    <lineage>
        <taxon>Eukaryota</taxon>
        <taxon>Fungi</taxon>
        <taxon>Dikarya</taxon>
        <taxon>Basidiomycota</taxon>
        <taxon>Pucciniomycotina</taxon>
        <taxon>Pucciniomycetes</taxon>
        <taxon>Pucciniales</taxon>
        <taxon>Pucciniaceae</taxon>
        <taxon>Puccinia</taxon>
    </lineage>
</organism>
<dbReference type="EMBL" id="CP110437">
    <property type="protein sequence ID" value="WAQ92558.1"/>
    <property type="molecule type" value="Genomic_DNA"/>
</dbReference>
<feature type="compositionally biased region" description="Pro residues" evidence="1">
    <location>
        <begin position="56"/>
        <end position="73"/>
    </location>
</feature>
<evidence type="ECO:0000256" key="1">
    <source>
        <dbReference type="SAM" id="MobiDB-lite"/>
    </source>
</evidence>
<evidence type="ECO:0000313" key="3">
    <source>
        <dbReference type="EMBL" id="WAQ92558.1"/>
    </source>
</evidence>
<dbReference type="PANTHER" id="PTHR11200:SF240">
    <property type="entry name" value="INOSITOL POLYPHOSPHATE 5-PHOSPHATASE C9G1.10C-RELATED"/>
    <property type="match status" value="1"/>
</dbReference>
<dbReference type="SUPFAM" id="SSF50969">
    <property type="entry name" value="YVTN repeat-like/Quinoprotein amine dehydrogenase"/>
    <property type="match status" value="1"/>
</dbReference>
<dbReference type="SUPFAM" id="SSF56219">
    <property type="entry name" value="DNase I-like"/>
    <property type="match status" value="1"/>
</dbReference>
<dbReference type="RefSeq" id="XP_053028113.1">
    <property type="nucleotide sequence ID" value="XM_053164512.1"/>
</dbReference>
<dbReference type="Proteomes" id="UP001164743">
    <property type="component" value="Chromosome 17A"/>
</dbReference>
<feature type="region of interest" description="Disordered" evidence="1">
    <location>
        <begin position="363"/>
        <end position="386"/>
    </location>
</feature>